<dbReference type="Proteomes" id="UP000575469">
    <property type="component" value="Unassembled WGS sequence"/>
</dbReference>
<reference evidence="1 2" key="1">
    <citation type="submission" date="2020-04" db="EMBL/GenBank/DDBJ databases">
        <title>Ralstonia insidiosa genome sequencing and assembly.</title>
        <authorList>
            <person name="Martins R.C.R."/>
            <person name="Perdigao-Neto L.V."/>
            <person name="Levin A.S.S."/>
            <person name="Costa S.F."/>
        </authorList>
    </citation>
    <scope>NUCLEOTIDE SEQUENCE [LARGE SCALE GENOMIC DNA]</scope>
    <source>
        <strain evidence="1 2">5047</strain>
    </source>
</reference>
<sequence length="417" mass="45193">MANSFSKEERVAFEQMLEGFHDMLVMSRLVNKYTTDQQAMERSFNIIWRPQPYIAQSYAGTDMTGNFNASTQLSVPAQINQPRSSPWTMTALELRDALQENRLGEAAKQKLAADINVAVNSAVTSLGSLVVKRTSAASGFDDVAAIDSVYNEQGLGAEDRYAAYSSRDYNSMASNLAARQTLRDRTETAYDKAYIGEVANFDVFKMDYAPRILAAAGGAITVNGANQYYVPLATVAAPGGEVTNVDNRFQTIQVSATAGVVVGDCLQFAGVNSVHHITKQDTGQPKTFRVVSVVDGTHLQITPPLISGQGGSNAEICYQNVTATPANGAAITWLNTAASAINPHWKKSAVELLPGRFAPPTDTGVQIIRATTEQGIEMTLEKFYDINTKKILYRADVIFGVAVLNTEMCGIELFNQV</sequence>
<dbReference type="Pfam" id="PF11651">
    <property type="entry name" value="P22_CoatProtein"/>
    <property type="match status" value="1"/>
</dbReference>
<dbReference type="RefSeq" id="WP_169339215.1">
    <property type="nucleotide sequence ID" value="NZ_JABBZM010000002.1"/>
</dbReference>
<dbReference type="Gene3D" id="2.40.30.240">
    <property type="match status" value="1"/>
</dbReference>
<evidence type="ECO:0000313" key="1">
    <source>
        <dbReference type="EMBL" id="NMV36929.1"/>
    </source>
</evidence>
<comment type="caution">
    <text evidence="1">The sequence shown here is derived from an EMBL/GenBank/DDBJ whole genome shotgun (WGS) entry which is preliminary data.</text>
</comment>
<organism evidence="1 2">
    <name type="scientific">Ralstonia insidiosa</name>
    <dbReference type="NCBI Taxonomy" id="190721"/>
    <lineage>
        <taxon>Bacteria</taxon>
        <taxon>Pseudomonadati</taxon>
        <taxon>Pseudomonadota</taxon>
        <taxon>Betaproteobacteria</taxon>
        <taxon>Burkholderiales</taxon>
        <taxon>Burkholderiaceae</taxon>
        <taxon>Ralstonia</taxon>
    </lineage>
</organism>
<protein>
    <recommendedName>
        <fullName evidence="3">P22 coat-protein 5 family protein</fullName>
    </recommendedName>
</protein>
<evidence type="ECO:0000313" key="2">
    <source>
        <dbReference type="Proteomes" id="UP000575469"/>
    </source>
</evidence>
<evidence type="ECO:0008006" key="3">
    <source>
        <dbReference type="Google" id="ProtNLM"/>
    </source>
</evidence>
<name>A0A848NUA6_9RALS</name>
<accession>A0A848NUA6</accession>
<dbReference type="AlphaFoldDB" id="A0A848NUA6"/>
<proteinExistence type="predicted"/>
<dbReference type="InterPro" id="IPR024659">
    <property type="entry name" value="Phage_coat_Gp5"/>
</dbReference>
<gene>
    <name evidence="1" type="ORF">HGR00_03280</name>
</gene>
<dbReference type="EMBL" id="JABBZM010000002">
    <property type="protein sequence ID" value="NMV36929.1"/>
    <property type="molecule type" value="Genomic_DNA"/>
</dbReference>